<comment type="catalytic activity">
    <reaction evidence="10 11">
        <text>(R)-pantoate + NADP(+) = 2-dehydropantoate + NADPH + H(+)</text>
        <dbReference type="Rhea" id="RHEA:16233"/>
        <dbReference type="ChEBI" id="CHEBI:11561"/>
        <dbReference type="ChEBI" id="CHEBI:15378"/>
        <dbReference type="ChEBI" id="CHEBI:15980"/>
        <dbReference type="ChEBI" id="CHEBI:57783"/>
        <dbReference type="ChEBI" id="CHEBI:58349"/>
        <dbReference type="EC" id="1.1.1.169"/>
    </reaction>
</comment>
<evidence type="ECO:0000313" key="15">
    <source>
        <dbReference type="Proteomes" id="UP001290455"/>
    </source>
</evidence>
<dbReference type="SUPFAM" id="SSF48179">
    <property type="entry name" value="6-phosphogluconate dehydrogenase C-terminal domain-like"/>
    <property type="match status" value="1"/>
</dbReference>
<feature type="domain" description="Ketopantoate reductase C-terminal" evidence="13">
    <location>
        <begin position="173"/>
        <end position="293"/>
    </location>
</feature>
<dbReference type="NCBIfam" id="TIGR00745">
    <property type="entry name" value="apbA_panE"/>
    <property type="match status" value="1"/>
</dbReference>
<dbReference type="PANTHER" id="PTHR43765">
    <property type="entry name" value="2-DEHYDROPANTOATE 2-REDUCTASE-RELATED"/>
    <property type="match status" value="1"/>
</dbReference>
<evidence type="ECO:0000256" key="6">
    <source>
        <dbReference type="ARBA" id="ARBA00022655"/>
    </source>
</evidence>
<evidence type="ECO:0000256" key="2">
    <source>
        <dbReference type="ARBA" id="ARBA00004994"/>
    </source>
</evidence>
<evidence type="ECO:0000256" key="9">
    <source>
        <dbReference type="ARBA" id="ARBA00032024"/>
    </source>
</evidence>
<evidence type="ECO:0000256" key="3">
    <source>
        <dbReference type="ARBA" id="ARBA00007870"/>
    </source>
</evidence>
<evidence type="ECO:0000313" key="14">
    <source>
        <dbReference type="EMBL" id="MDZ5470689.1"/>
    </source>
</evidence>
<evidence type="ECO:0000256" key="11">
    <source>
        <dbReference type="RuleBase" id="RU362068"/>
    </source>
</evidence>
<dbReference type="EMBL" id="JAXOFX010000001">
    <property type="protein sequence ID" value="MDZ5470689.1"/>
    <property type="molecule type" value="Genomic_DNA"/>
</dbReference>
<dbReference type="GO" id="GO:0008677">
    <property type="term" value="F:2-dehydropantoate 2-reductase activity"/>
    <property type="evidence" value="ECO:0007669"/>
    <property type="project" value="UniProtKB-EC"/>
</dbReference>
<evidence type="ECO:0000259" key="13">
    <source>
        <dbReference type="Pfam" id="PF08546"/>
    </source>
</evidence>
<dbReference type="Pfam" id="PF02558">
    <property type="entry name" value="ApbA"/>
    <property type="match status" value="1"/>
</dbReference>
<dbReference type="Gene3D" id="1.10.1040.10">
    <property type="entry name" value="N-(1-d-carboxylethyl)-l-norvaline Dehydrogenase, domain 2"/>
    <property type="match status" value="1"/>
</dbReference>
<dbReference type="InterPro" id="IPR003710">
    <property type="entry name" value="ApbA"/>
</dbReference>
<sequence length="299" mass="33818">MRIGIIGGGSIGLLISYYLSFKHEVTVYTRTSNQKKKLLKEGVFLERSNNKDNISVNAKLYTEWSSGTEDLTVFCVKQYQLTEVIQNMNIGAGDHLLFLQNGMGHLKLLESLNIPNIYVGVIEHGAYRINNNTVSHTGIGIARIANFKGVENSFIRSFTLPLKDSFPFVVEENYMEMLLKKLVVNAVINPLTAILKTPNGKLIENPYYKQLFDSLFNEVNDILQLEAKNTYYQNLVDICKQTANNRSSMLKDIEENRKTEVDAILGYLIEVAAKKEIDAPIVNTYYHSIKGMEFEGEGK</sequence>
<dbReference type="Proteomes" id="UP001290455">
    <property type="component" value="Unassembled WGS sequence"/>
</dbReference>
<name>A0ABU5IU73_9BACI</name>
<dbReference type="RefSeq" id="WP_322444980.1">
    <property type="nucleotide sequence ID" value="NZ_JAXOFX010000001.1"/>
</dbReference>
<keyword evidence="15" id="KW-1185">Reference proteome</keyword>
<dbReference type="InterPro" id="IPR008927">
    <property type="entry name" value="6-PGluconate_DH-like_C_sf"/>
</dbReference>
<evidence type="ECO:0000256" key="5">
    <source>
        <dbReference type="ARBA" id="ARBA00019465"/>
    </source>
</evidence>
<keyword evidence="6 11" id="KW-0566">Pantothenate biosynthesis</keyword>
<comment type="pathway">
    <text evidence="2 11">Cofactor biosynthesis; (R)-pantothenate biosynthesis; (R)-pantoate from 3-methyl-2-oxobutanoate: step 2/2.</text>
</comment>
<dbReference type="NCBIfam" id="NF005093">
    <property type="entry name" value="PRK06522.2-4"/>
    <property type="match status" value="1"/>
</dbReference>
<dbReference type="PANTHER" id="PTHR43765:SF2">
    <property type="entry name" value="2-DEHYDROPANTOATE 2-REDUCTASE"/>
    <property type="match status" value="1"/>
</dbReference>
<accession>A0ABU5IU73</accession>
<gene>
    <name evidence="14" type="ORF">SM124_02885</name>
</gene>
<dbReference type="InterPro" id="IPR013752">
    <property type="entry name" value="KPA_reductase"/>
</dbReference>
<evidence type="ECO:0000256" key="10">
    <source>
        <dbReference type="ARBA" id="ARBA00048793"/>
    </source>
</evidence>
<evidence type="ECO:0000256" key="7">
    <source>
        <dbReference type="ARBA" id="ARBA00022857"/>
    </source>
</evidence>
<comment type="caution">
    <text evidence="14">The sequence shown here is derived from an EMBL/GenBank/DDBJ whole genome shotgun (WGS) entry which is preliminary data.</text>
</comment>
<evidence type="ECO:0000256" key="4">
    <source>
        <dbReference type="ARBA" id="ARBA00013014"/>
    </source>
</evidence>
<dbReference type="Gene3D" id="3.40.50.720">
    <property type="entry name" value="NAD(P)-binding Rossmann-like Domain"/>
    <property type="match status" value="1"/>
</dbReference>
<dbReference type="SUPFAM" id="SSF51735">
    <property type="entry name" value="NAD(P)-binding Rossmann-fold domains"/>
    <property type="match status" value="1"/>
</dbReference>
<organism evidence="14 15">
    <name type="scientific">Robertmurraya mangrovi</name>
    <dbReference type="NCBI Taxonomy" id="3098077"/>
    <lineage>
        <taxon>Bacteria</taxon>
        <taxon>Bacillati</taxon>
        <taxon>Bacillota</taxon>
        <taxon>Bacilli</taxon>
        <taxon>Bacillales</taxon>
        <taxon>Bacillaceae</taxon>
        <taxon>Robertmurraya</taxon>
    </lineage>
</organism>
<dbReference type="InterPro" id="IPR036291">
    <property type="entry name" value="NAD(P)-bd_dom_sf"/>
</dbReference>
<dbReference type="InterPro" id="IPR013332">
    <property type="entry name" value="KPR_N"/>
</dbReference>
<keyword evidence="8 11" id="KW-0560">Oxidoreductase</keyword>
<dbReference type="InterPro" id="IPR050838">
    <property type="entry name" value="Ketopantoate_reductase"/>
</dbReference>
<keyword evidence="7 11" id="KW-0521">NADP</keyword>
<evidence type="ECO:0000259" key="12">
    <source>
        <dbReference type="Pfam" id="PF02558"/>
    </source>
</evidence>
<dbReference type="Pfam" id="PF08546">
    <property type="entry name" value="ApbA_C"/>
    <property type="match status" value="1"/>
</dbReference>
<evidence type="ECO:0000256" key="8">
    <source>
        <dbReference type="ARBA" id="ARBA00023002"/>
    </source>
</evidence>
<protein>
    <recommendedName>
        <fullName evidence="5 11">2-dehydropantoate 2-reductase</fullName>
        <ecNumber evidence="4 11">1.1.1.169</ecNumber>
    </recommendedName>
    <alternativeName>
        <fullName evidence="9 11">Ketopantoate reductase</fullName>
    </alternativeName>
</protein>
<reference evidence="14 15" key="1">
    <citation type="submission" date="2023-11" db="EMBL/GenBank/DDBJ databases">
        <title>Bacillus jintuensis, isolated from a mudflat on the Beibu Gulf coast.</title>
        <authorList>
            <person name="Li M."/>
        </authorList>
    </citation>
    <scope>NUCLEOTIDE SEQUENCE [LARGE SCALE GENOMIC DNA]</scope>
    <source>
        <strain evidence="14 15">31A1R</strain>
    </source>
</reference>
<dbReference type="EC" id="1.1.1.169" evidence="4 11"/>
<feature type="domain" description="Ketopantoate reductase N-terminal" evidence="12">
    <location>
        <begin position="3"/>
        <end position="148"/>
    </location>
</feature>
<dbReference type="InterPro" id="IPR013328">
    <property type="entry name" value="6PGD_dom2"/>
</dbReference>
<proteinExistence type="inferred from homology"/>
<comment type="function">
    <text evidence="1 11">Catalyzes the NADPH-dependent reduction of ketopantoate into pantoic acid.</text>
</comment>
<evidence type="ECO:0000256" key="1">
    <source>
        <dbReference type="ARBA" id="ARBA00002919"/>
    </source>
</evidence>
<comment type="similarity">
    <text evidence="3 11">Belongs to the ketopantoate reductase family.</text>
</comment>